<organism evidence="1 2">
    <name type="scientific">Microscilla marina ATCC 23134</name>
    <dbReference type="NCBI Taxonomy" id="313606"/>
    <lineage>
        <taxon>Bacteria</taxon>
        <taxon>Pseudomonadati</taxon>
        <taxon>Bacteroidota</taxon>
        <taxon>Cytophagia</taxon>
        <taxon>Cytophagales</taxon>
        <taxon>Microscillaceae</taxon>
        <taxon>Microscilla</taxon>
    </lineage>
</organism>
<comment type="caution">
    <text evidence="1">The sequence shown here is derived from an EMBL/GenBank/DDBJ whole genome shotgun (WGS) entry which is preliminary data.</text>
</comment>
<accession>A2A0I1</accession>
<dbReference type="EMBL" id="AAWS01000106">
    <property type="protein sequence ID" value="EAY23853.1"/>
    <property type="molecule type" value="Genomic_DNA"/>
</dbReference>
<proteinExistence type="predicted"/>
<protein>
    <submittedName>
        <fullName evidence="1">Uncharacterized protein</fullName>
    </submittedName>
</protein>
<sequence length="48" mass="5487">MALNLIAGMGVGYVTNPFDRLHNLKNIMIESYLNTSWIGHLSPFHTIW</sequence>
<gene>
    <name evidence="1" type="ORF">M23134_04853</name>
</gene>
<evidence type="ECO:0000313" key="2">
    <source>
        <dbReference type="Proteomes" id="UP000004095"/>
    </source>
</evidence>
<reference evidence="1 2" key="1">
    <citation type="submission" date="2007-01" db="EMBL/GenBank/DDBJ databases">
        <authorList>
            <person name="Haygood M."/>
            <person name="Podell S."/>
            <person name="Anderson C."/>
            <person name="Hopkinson B."/>
            <person name="Roe K."/>
            <person name="Barbeau K."/>
            <person name="Gaasterland T."/>
            <person name="Ferriera S."/>
            <person name="Johnson J."/>
            <person name="Kravitz S."/>
            <person name="Beeson K."/>
            <person name="Sutton G."/>
            <person name="Rogers Y.-H."/>
            <person name="Friedman R."/>
            <person name="Frazier M."/>
            <person name="Venter J.C."/>
        </authorList>
    </citation>
    <scope>NUCLEOTIDE SEQUENCE [LARGE SCALE GENOMIC DNA]</scope>
    <source>
        <strain evidence="1 2">ATCC 23134</strain>
    </source>
</reference>
<dbReference type="AlphaFoldDB" id="A2A0I1"/>
<keyword evidence="2" id="KW-1185">Reference proteome</keyword>
<dbReference type="Proteomes" id="UP000004095">
    <property type="component" value="Unassembled WGS sequence"/>
</dbReference>
<evidence type="ECO:0000313" key="1">
    <source>
        <dbReference type="EMBL" id="EAY23853.1"/>
    </source>
</evidence>
<name>A2A0I1_MICM2</name>